<comment type="caution">
    <text evidence="4">The sequence shown here is derived from an EMBL/GenBank/DDBJ whole genome shotgun (WGS) entry which is preliminary data.</text>
</comment>
<dbReference type="Pfam" id="PF03097">
    <property type="entry name" value="BRO1"/>
    <property type="match status" value="1"/>
</dbReference>
<dbReference type="PANTHER" id="PTHR23030:SF39">
    <property type="entry name" value="PROGRAMMED CELL DEATH 6-INTERACTING PROTEIN"/>
    <property type="match status" value="1"/>
</dbReference>
<comment type="similarity">
    <text evidence="1">Belongs to the palA/RIM20 family.</text>
</comment>
<dbReference type="InterPro" id="IPR004328">
    <property type="entry name" value="BRO1_dom"/>
</dbReference>
<evidence type="ECO:0000256" key="1">
    <source>
        <dbReference type="ARBA" id="ARBA00038154"/>
    </source>
</evidence>
<evidence type="ECO:0000259" key="3">
    <source>
        <dbReference type="PROSITE" id="PS51180"/>
    </source>
</evidence>
<organism evidence="4 5">
    <name type="scientific">Rhodofomes roseus</name>
    <dbReference type="NCBI Taxonomy" id="34475"/>
    <lineage>
        <taxon>Eukaryota</taxon>
        <taxon>Fungi</taxon>
        <taxon>Dikarya</taxon>
        <taxon>Basidiomycota</taxon>
        <taxon>Agaricomycotina</taxon>
        <taxon>Agaricomycetes</taxon>
        <taxon>Polyporales</taxon>
        <taxon>Rhodofomes</taxon>
    </lineage>
</organism>
<dbReference type="PROSITE" id="PS51180">
    <property type="entry name" value="BRO1"/>
    <property type="match status" value="1"/>
</dbReference>
<name>A0ABQ8KJF8_9APHY</name>
<gene>
    <name evidence="4" type="ORF">C8Q71DRAFT_750209</name>
</gene>
<sequence>MPNQVSVPFKKTYTVEIRRAVREYIFKNHTDTHPDAFRWDISRWESLRKDGVGGVVHVDRVKSAISYHAQLVFILTKLPADIGLEIAYAPVFAPNALPVTLSNLIFERAGVLFNLGALFSQLAAAEDRSTAQGLKQAIAYYQSAAGTWRYLASSVVPQLRASVAEDDMPEDLTEAFVTSLESLMLAQAQECVWQRAVMDNYKNGLIAKLSMKVSSFYGDSLTTIRGASSIRHVFPSHWLAHLETKQLHFEAAAHYRKSVEDLEASRYGHEIARLTQAQAAAKKGNDIARRGGVTPSVFQDVKSLLDTVQKNSARAERDNDLIYHQDVPSSTALPQIQGVSMIQSSVHTALTDPKTVIGDDGVIFAELLGWGARVAIDIYNDRRQNWIKEEVLDRAQQLDDVATKTLESLNLPAALEALERPVGLPPSLLQKAEEVRTDDGPTRIETSTENVRKLAQQDMDILNEAMDILDQEAEEDEAFRAEAKADRPPSHESNKELTAKAERYRSILDQASESDEHVRQKWDEWEKNIVEFTWDEAQLEASIPSSTVSLSRPSSRSGTNPTQTHARALRVLLESLDDVTRKREDHVRRATRLAESEDITSRIIKAANAIEQWVEVQPARFEDVLEEELAKYNKFRVGMEETARDQGSLLQQIKERNELFLQSRREDTSIKEREHALQSLDLAYHKYKEITRNLDEGLKFYNDFATILTQFRDTCKDWVNMRKREIHNLTRVLSSVTLTPPATPASPPGDLAAQRPEEEQPPAEPPRAPVLGLPPPDSDEWESMELPPAPALHNSKHRPRG</sequence>
<proteinExistence type="inferred from homology"/>
<dbReference type="RefSeq" id="XP_047780169.1">
    <property type="nucleotide sequence ID" value="XM_047923253.1"/>
</dbReference>
<evidence type="ECO:0000256" key="2">
    <source>
        <dbReference type="SAM" id="MobiDB-lite"/>
    </source>
</evidence>
<dbReference type="GeneID" id="72003985"/>
<feature type="compositionally biased region" description="Pro residues" evidence="2">
    <location>
        <begin position="762"/>
        <end position="776"/>
    </location>
</feature>
<dbReference type="CDD" id="cd09241">
    <property type="entry name" value="BRO1_ScRim20-like"/>
    <property type="match status" value="1"/>
</dbReference>
<dbReference type="Pfam" id="PF13949">
    <property type="entry name" value="ALIX_LYPXL_bnd"/>
    <property type="match status" value="1"/>
</dbReference>
<dbReference type="Gene3D" id="1.20.120.560">
    <property type="entry name" value="alix/aip1 in complex with the ypdl late domain"/>
    <property type="match status" value="1"/>
</dbReference>
<feature type="compositionally biased region" description="Basic and acidic residues" evidence="2">
    <location>
        <begin position="478"/>
        <end position="496"/>
    </location>
</feature>
<dbReference type="Gene3D" id="1.25.40.280">
    <property type="entry name" value="alix/aip1 like domains"/>
    <property type="match status" value="1"/>
</dbReference>
<dbReference type="PANTHER" id="PTHR23030">
    <property type="entry name" value="PCD6 INTERACTING PROTEIN-RELATED"/>
    <property type="match status" value="1"/>
</dbReference>
<dbReference type="InterPro" id="IPR038499">
    <property type="entry name" value="BRO1_sf"/>
</dbReference>
<evidence type="ECO:0000313" key="5">
    <source>
        <dbReference type="Proteomes" id="UP000814176"/>
    </source>
</evidence>
<keyword evidence="5" id="KW-1185">Reference proteome</keyword>
<dbReference type="Gene3D" id="1.20.140.50">
    <property type="entry name" value="alix/aip1 like domains"/>
    <property type="match status" value="1"/>
</dbReference>
<evidence type="ECO:0000313" key="4">
    <source>
        <dbReference type="EMBL" id="KAH9838254.1"/>
    </source>
</evidence>
<feature type="region of interest" description="Disordered" evidence="2">
    <location>
        <begin position="737"/>
        <end position="801"/>
    </location>
</feature>
<accession>A0ABQ8KJF8</accession>
<protein>
    <submittedName>
        <fullName evidence="4">BRO1-domain-containing protein</fullName>
    </submittedName>
</protein>
<reference evidence="4 5" key="1">
    <citation type="journal article" date="2021" name="Environ. Microbiol.">
        <title>Gene family expansions and transcriptome signatures uncover fungal adaptations to wood decay.</title>
        <authorList>
            <person name="Hage H."/>
            <person name="Miyauchi S."/>
            <person name="Viragh M."/>
            <person name="Drula E."/>
            <person name="Min B."/>
            <person name="Chaduli D."/>
            <person name="Navarro D."/>
            <person name="Favel A."/>
            <person name="Norest M."/>
            <person name="Lesage-Meessen L."/>
            <person name="Balint B."/>
            <person name="Merenyi Z."/>
            <person name="de Eugenio L."/>
            <person name="Morin E."/>
            <person name="Martinez A.T."/>
            <person name="Baldrian P."/>
            <person name="Stursova M."/>
            <person name="Martinez M.J."/>
            <person name="Novotny C."/>
            <person name="Magnuson J.K."/>
            <person name="Spatafora J.W."/>
            <person name="Maurice S."/>
            <person name="Pangilinan J."/>
            <person name="Andreopoulos W."/>
            <person name="LaButti K."/>
            <person name="Hundley H."/>
            <person name="Na H."/>
            <person name="Kuo A."/>
            <person name="Barry K."/>
            <person name="Lipzen A."/>
            <person name="Henrissat B."/>
            <person name="Riley R."/>
            <person name="Ahrendt S."/>
            <person name="Nagy L.G."/>
            <person name="Grigoriev I.V."/>
            <person name="Martin F."/>
            <person name="Rosso M.N."/>
        </authorList>
    </citation>
    <scope>NUCLEOTIDE SEQUENCE [LARGE SCALE GENOMIC DNA]</scope>
    <source>
        <strain evidence="4 5">CIRM-BRFM 1785</strain>
    </source>
</reference>
<dbReference type="SMART" id="SM01041">
    <property type="entry name" value="BRO1"/>
    <property type="match status" value="1"/>
</dbReference>
<dbReference type="EMBL" id="JADCUA010000007">
    <property type="protein sequence ID" value="KAH9838254.1"/>
    <property type="molecule type" value="Genomic_DNA"/>
</dbReference>
<feature type="domain" description="BRO1" evidence="3">
    <location>
        <begin position="3"/>
        <end position="402"/>
    </location>
</feature>
<feature type="region of interest" description="Disordered" evidence="2">
    <location>
        <begin position="475"/>
        <end position="496"/>
    </location>
</feature>
<dbReference type="InterPro" id="IPR025304">
    <property type="entry name" value="ALIX_V_dom"/>
</dbReference>
<dbReference type="Proteomes" id="UP000814176">
    <property type="component" value="Unassembled WGS sequence"/>
</dbReference>